<name>X0ZFD1_9ZZZZ</name>
<protein>
    <submittedName>
        <fullName evidence="1">Uncharacterized protein</fullName>
    </submittedName>
</protein>
<gene>
    <name evidence="1" type="ORF">S01H4_07078</name>
</gene>
<reference evidence="1" key="1">
    <citation type="journal article" date="2014" name="Front. Microbiol.">
        <title>High frequency of phylogenetically diverse reductive dehalogenase-homologous genes in deep subseafloor sedimentary metagenomes.</title>
        <authorList>
            <person name="Kawai M."/>
            <person name="Futagami T."/>
            <person name="Toyoda A."/>
            <person name="Takaki Y."/>
            <person name="Nishi S."/>
            <person name="Hori S."/>
            <person name="Arai W."/>
            <person name="Tsubouchi T."/>
            <person name="Morono Y."/>
            <person name="Uchiyama I."/>
            <person name="Ito T."/>
            <person name="Fujiyama A."/>
            <person name="Inagaki F."/>
            <person name="Takami H."/>
        </authorList>
    </citation>
    <scope>NUCLEOTIDE SEQUENCE</scope>
    <source>
        <strain evidence="1">Expedition CK06-06</strain>
    </source>
</reference>
<feature type="non-terminal residue" evidence="1">
    <location>
        <position position="1"/>
    </location>
</feature>
<dbReference type="EMBL" id="BART01002269">
    <property type="protein sequence ID" value="GAG59023.1"/>
    <property type="molecule type" value="Genomic_DNA"/>
</dbReference>
<comment type="caution">
    <text evidence="1">The sequence shown here is derived from an EMBL/GenBank/DDBJ whole genome shotgun (WGS) entry which is preliminary data.</text>
</comment>
<proteinExistence type="predicted"/>
<organism evidence="1">
    <name type="scientific">marine sediment metagenome</name>
    <dbReference type="NCBI Taxonomy" id="412755"/>
    <lineage>
        <taxon>unclassified sequences</taxon>
        <taxon>metagenomes</taxon>
        <taxon>ecological metagenomes</taxon>
    </lineage>
</organism>
<sequence length="30" mass="3332">NMVRLYTQNSSISELISDTNELSEMAAQGE</sequence>
<evidence type="ECO:0000313" key="1">
    <source>
        <dbReference type="EMBL" id="GAG59023.1"/>
    </source>
</evidence>
<dbReference type="AlphaFoldDB" id="X0ZFD1"/>
<accession>X0ZFD1</accession>